<name>A0ABP8EHB3_9MICO</name>
<dbReference type="Pfam" id="PF07940">
    <property type="entry name" value="Hepar_II_III_C"/>
    <property type="match status" value="1"/>
</dbReference>
<dbReference type="InterPro" id="IPR012480">
    <property type="entry name" value="Hepar_II_III_C"/>
</dbReference>
<organism evidence="2 3">
    <name type="scientific">Brevibacterium daeguense</name>
    <dbReference type="NCBI Taxonomy" id="909936"/>
    <lineage>
        <taxon>Bacteria</taxon>
        <taxon>Bacillati</taxon>
        <taxon>Actinomycetota</taxon>
        <taxon>Actinomycetes</taxon>
        <taxon>Micrococcales</taxon>
        <taxon>Brevibacteriaceae</taxon>
        <taxon>Brevibacterium</taxon>
    </lineage>
</organism>
<reference evidence="3" key="1">
    <citation type="journal article" date="2019" name="Int. J. Syst. Evol. Microbiol.">
        <title>The Global Catalogue of Microorganisms (GCM) 10K type strain sequencing project: providing services to taxonomists for standard genome sequencing and annotation.</title>
        <authorList>
            <consortium name="The Broad Institute Genomics Platform"/>
            <consortium name="The Broad Institute Genome Sequencing Center for Infectious Disease"/>
            <person name="Wu L."/>
            <person name="Ma J."/>
        </authorList>
    </citation>
    <scope>NUCLEOTIDE SEQUENCE [LARGE SCALE GENOMIC DNA]</scope>
    <source>
        <strain evidence="3">JCM 17458</strain>
    </source>
</reference>
<evidence type="ECO:0000259" key="1">
    <source>
        <dbReference type="Pfam" id="PF07940"/>
    </source>
</evidence>
<dbReference type="EMBL" id="BAABAZ010000004">
    <property type="protein sequence ID" value="GAA4283359.1"/>
    <property type="molecule type" value="Genomic_DNA"/>
</dbReference>
<feature type="domain" description="Heparinase II/III-like C-terminal" evidence="1">
    <location>
        <begin position="289"/>
        <end position="490"/>
    </location>
</feature>
<sequence length="935" mass="104267">MSEFFDISRLAVGFFAERPSDLARARRLVEGELKLGDFVLRVDDPATYDQLDHLPRNLCLELNSLRWLDVLRRAGPKVRGAEEAWSEIFGAWSRSDAAADVQSLAWQPLPLEQRCMAIALGAPANSDALLTVNRHLEQLAGAEDQAVAADQRLRLLHVRLALQFRQQGSMESLRSSAITALNSAFRESGYSIAEDLKELVQVAAEWKDTLQLLGVAEEHESMRRLRGIEFWLQVTDPAGNLVPMGGAFPEVRPGSEDPRMRYALTGGAEGFPPTAIRYVEPGGLVSLRSGWGETERAVDEETQVTMILGPVRGRRAHQDPSRITYFSRGRSWLIDPPTESAAGHEAHSVVSVEDVRYRTNGEAELVRQYSDERVEGFVVKNSLFLQIQWQRHVVFARTGNYLVVEDSVRSSEQFEAHLQWIVAPDLNIEPVARGFLLHDGNDTVAITISTAALRDFKIDELRNDGERVAWRIRVPMSGTSSRAVTIVSDVGDREHFAARRIPRSGKEFTVDIVDKHLRETLVVTPELSAVVPAGLDPEDAVTRTIELAAAGALTNEEALEQRLLVRRAIEEVKSRIRDAGAGVEARLRGLDDLSNIGRELRVTGLRDYGFAAALIDIAGTDLADRLANHPSVGNVRRSPLTQWADEELVQSSYAVPVRSSYDSCTVPASGREPYIWSVDLGQLVLSSYLVDQPGEVLTVYFHGATDRTRFSVPRYERLRSMPQLGIGPVMFFSDPCLDLDSRMILSWYVGTEDLDLHNEIGKMIDAYARHKGIDKVLLVGNSGGGFAALQLGSVLEGTRVVSFNPQIQIDRYVPRISETAHWSLFGRDTVNDDPILAPRMDLIKRYRSFGFDQDVVLIQNPGDDLHYKDHFLPFQAEYGNSGNAERLHTFTPYLGPGHRVPPVQEYLDYVRKAVVDADGEWSLKGLRIADHARMD</sequence>
<dbReference type="Proteomes" id="UP001501586">
    <property type="component" value="Unassembled WGS sequence"/>
</dbReference>
<dbReference type="SUPFAM" id="SSF53474">
    <property type="entry name" value="alpha/beta-Hydrolases"/>
    <property type="match status" value="1"/>
</dbReference>
<dbReference type="RefSeq" id="WP_236865433.1">
    <property type="nucleotide sequence ID" value="NZ_BAABAZ010000004.1"/>
</dbReference>
<protein>
    <recommendedName>
        <fullName evidence="1">Heparinase II/III-like C-terminal domain-containing protein</fullName>
    </recommendedName>
</protein>
<keyword evidence="3" id="KW-1185">Reference proteome</keyword>
<dbReference type="InterPro" id="IPR029058">
    <property type="entry name" value="AB_hydrolase_fold"/>
</dbReference>
<evidence type="ECO:0000313" key="3">
    <source>
        <dbReference type="Proteomes" id="UP001501586"/>
    </source>
</evidence>
<dbReference type="Gene3D" id="2.70.98.70">
    <property type="match status" value="1"/>
</dbReference>
<proteinExistence type="predicted"/>
<gene>
    <name evidence="2" type="ORF">GCM10022261_08900</name>
</gene>
<accession>A0ABP8EHB3</accession>
<comment type="caution">
    <text evidence="2">The sequence shown here is derived from an EMBL/GenBank/DDBJ whole genome shotgun (WGS) entry which is preliminary data.</text>
</comment>
<evidence type="ECO:0000313" key="2">
    <source>
        <dbReference type="EMBL" id="GAA4283359.1"/>
    </source>
</evidence>